<name>A0A8H3J7X2_9LECA</name>
<dbReference type="AlphaFoldDB" id="A0A8H3J7X2"/>
<accession>A0A8H3J7X2</accession>
<evidence type="ECO:0000313" key="2">
    <source>
        <dbReference type="EMBL" id="CAF9942403.1"/>
    </source>
</evidence>
<dbReference type="EMBL" id="CAJPDT010000184">
    <property type="protein sequence ID" value="CAF9942403.1"/>
    <property type="molecule type" value="Genomic_DNA"/>
</dbReference>
<sequence>MAEVVGVFASGIAIGTLAAQITSSIVTLKSYWDQVQGAPENVRDLMEELEILNNLLADIEDDQRQNPVSSLILDSTSKSRCLQLCRRGADQLKDLTDSLSADLDSSTRIKRKWASAKVVLKKDTIDRCRLKLESAIRLLSLSHQLYTRALLQLQPDIIVAKLSQMHISTTAHELETPNFSLPESSTLDGPLDESINSGAVKKQICTNNQYHWTVSSLLGSVAYSKKHYSVVKRTHVDDPGRKEEREEIIALFRCPAWLVNRAWRIQATKARSGWTFSPRTYNVVPENSPVFQCVINDDVRGLQDLFSKRLASPSDCDEEDETLLHVGITSHLMKEYPEAQRDNPDYRHQAGLAPIEYIMFSIAHLNKQEAYLGILRLLLRQTEIEPQLSQYGGPKEGFLMLQQHTDSLYYERPLEERIEVATSLAEDSLMNPPEVFKIALARDGIFAPALFPKNKRGETLLHIVAGNIGRLVRYTSEKLHGILKHDYEVNLKEWRKFLKELIGKGLELHAISYDEYTPFLSLLRGYFNSFLTEATGFFRKTALASLLNIWLEDLHESGVDLEEYGRKETELHQQQLTVWNFYGFEYNADGEYTGREGIWFVEEITYGPSPSDWKLEMGCRIEHPTENVKIPGGWIEEDDSGGDKSQMEGDYDSGEVGSEAEQEEQGDDSSGAEGTEVQEEGV</sequence>
<gene>
    <name evidence="2" type="ORF">IMSHALPRED_003660</name>
</gene>
<dbReference type="OrthoDB" id="3200163at2759"/>
<keyword evidence="3" id="KW-1185">Reference proteome</keyword>
<feature type="region of interest" description="Disordered" evidence="1">
    <location>
        <begin position="628"/>
        <end position="682"/>
    </location>
</feature>
<evidence type="ECO:0000313" key="3">
    <source>
        <dbReference type="Proteomes" id="UP000664534"/>
    </source>
</evidence>
<comment type="caution">
    <text evidence="2">The sequence shown here is derived from an EMBL/GenBank/DDBJ whole genome shotgun (WGS) entry which is preliminary data.</text>
</comment>
<reference evidence="2" key="1">
    <citation type="submission" date="2021-03" db="EMBL/GenBank/DDBJ databases">
        <authorList>
            <person name="Tagirdzhanova G."/>
        </authorList>
    </citation>
    <scope>NUCLEOTIDE SEQUENCE</scope>
</reference>
<evidence type="ECO:0008006" key="4">
    <source>
        <dbReference type="Google" id="ProtNLM"/>
    </source>
</evidence>
<protein>
    <recommendedName>
        <fullName evidence="4">Fungal N-terminal domain-containing protein</fullName>
    </recommendedName>
</protein>
<dbReference type="Proteomes" id="UP000664534">
    <property type="component" value="Unassembled WGS sequence"/>
</dbReference>
<evidence type="ECO:0000256" key="1">
    <source>
        <dbReference type="SAM" id="MobiDB-lite"/>
    </source>
</evidence>
<feature type="compositionally biased region" description="Acidic residues" evidence="1">
    <location>
        <begin position="649"/>
        <end position="667"/>
    </location>
</feature>
<proteinExistence type="predicted"/>
<organism evidence="2 3">
    <name type="scientific">Imshaugia aleurites</name>
    <dbReference type="NCBI Taxonomy" id="172621"/>
    <lineage>
        <taxon>Eukaryota</taxon>
        <taxon>Fungi</taxon>
        <taxon>Dikarya</taxon>
        <taxon>Ascomycota</taxon>
        <taxon>Pezizomycotina</taxon>
        <taxon>Lecanoromycetes</taxon>
        <taxon>OSLEUM clade</taxon>
        <taxon>Lecanoromycetidae</taxon>
        <taxon>Lecanorales</taxon>
        <taxon>Lecanorineae</taxon>
        <taxon>Parmeliaceae</taxon>
        <taxon>Imshaugia</taxon>
    </lineage>
</organism>